<sequence length="247" mass="27618">MQVIVTKRPVDPENDGWSDMPSTYQIHVEPIATSGTKRPRLSSDLTFLSDYEIPPDYAWEVSRSRLHFVEMLGEGAFGEVWKAILKMPVPQAAAAASQGDVHGEEMQVAVKKLKASAHEKELIDLVSEMETFKIIGHHENLLRLIGCCTGTGPLYVIVELCKHGNLRDFLRAHRPRDVDNGSQAAEAPSDDVNTAANSDHYLEPLCMASRERNGIYGQSKSTGITYQLFFSENVSPYCVYSLYEERQ</sequence>
<keyword evidence="4" id="KW-0547">Nucleotide-binding</keyword>
<dbReference type="GO" id="GO:0007169">
    <property type="term" value="P:cell surface receptor protein tyrosine kinase signaling pathway"/>
    <property type="evidence" value="ECO:0007669"/>
    <property type="project" value="TreeGrafter"/>
</dbReference>
<dbReference type="EMBL" id="UYRT01012665">
    <property type="protein sequence ID" value="VDK52132.1"/>
    <property type="molecule type" value="Genomic_DNA"/>
</dbReference>
<evidence type="ECO:0000313" key="10">
    <source>
        <dbReference type="EMBL" id="VDK52132.1"/>
    </source>
</evidence>
<keyword evidence="3" id="KW-0732">Signal</keyword>
<dbReference type="SMART" id="SM00219">
    <property type="entry name" value="TyrKc"/>
    <property type="match status" value="1"/>
</dbReference>
<dbReference type="GO" id="GO:0005524">
    <property type="term" value="F:ATP binding"/>
    <property type="evidence" value="ECO:0007669"/>
    <property type="project" value="UniProtKB-KW"/>
</dbReference>
<dbReference type="Pfam" id="PF07714">
    <property type="entry name" value="PK_Tyr_Ser-Thr"/>
    <property type="match status" value="1"/>
</dbReference>
<keyword evidence="11" id="KW-1185">Reference proteome</keyword>
<dbReference type="GO" id="GO:0043235">
    <property type="term" value="C:receptor complex"/>
    <property type="evidence" value="ECO:0007669"/>
    <property type="project" value="TreeGrafter"/>
</dbReference>
<evidence type="ECO:0000256" key="5">
    <source>
        <dbReference type="ARBA" id="ARBA00022840"/>
    </source>
</evidence>
<dbReference type="OrthoDB" id="5984265at2759"/>
<dbReference type="InterPro" id="IPR011009">
    <property type="entry name" value="Kinase-like_dom_sf"/>
</dbReference>
<dbReference type="FunFam" id="3.30.200.20:FF:000698">
    <property type="entry name" value="Myoblast growth factor receptor egl-15"/>
    <property type="match status" value="1"/>
</dbReference>
<evidence type="ECO:0000256" key="7">
    <source>
        <dbReference type="ARBA" id="ARBA00023136"/>
    </source>
</evidence>
<evidence type="ECO:0000256" key="2">
    <source>
        <dbReference type="ARBA" id="ARBA00022692"/>
    </source>
</evidence>
<evidence type="ECO:0000256" key="3">
    <source>
        <dbReference type="ARBA" id="ARBA00022729"/>
    </source>
</evidence>
<dbReference type="Gene3D" id="3.30.200.20">
    <property type="entry name" value="Phosphorylase Kinase, domain 1"/>
    <property type="match status" value="1"/>
</dbReference>
<feature type="domain" description="Protein kinase" evidence="9">
    <location>
        <begin position="66"/>
        <end position="247"/>
    </location>
</feature>
<proteinExistence type="predicted"/>
<dbReference type="InterPro" id="IPR001245">
    <property type="entry name" value="Ser-Thr/Tyr_kinase_cat_dom"/>
</dbReference>
<reference evidence="12" key="1">
    <citation type="submission" date="2016-06" db="UniProtKB">
        <authorList>
            <consortium name="WormBaseParasite"/>
        </authorList>
    </citation>
    <scope>IDENTIFICATION</scope>
</reference>
<dbReference type="WBParaSite" id="GPUH_0000579101-mRNA-1">
    <property type="protein sequence ID" value="GPUH_0000579101-mRNA-1"/>
    <property type="gene ID" value="GPUH_0000579101"/>
</dbReference>
<evidence type="ECO:0000256" key="6">
    <source>
        <dbReference type="ARBA" id="ARBA00022989"/>
    </source>
</evidence>
<evidence type="ECO:0000313" key="11">
    <source>
        <dbReference type="Proteomes" id="UP000271098"/>
    </source>
</evidence>
<dbReference type="PANTHER" id="PTHR24416">
    <property type="entry name" value="TYROSINE-PROTEIN KINASE RECEPTOR"/>
    <property type="match status" value="1"/>
</dbReference>
<dbReference type="InterPro" id="IPR000719">
    <property type="entry name" value="Prot_kinase_dom"/>
</dbReference>
<keyword evidence="6" id="KW-1133">Transmembrane helix</keyword>
<dbReference type="GO" id="GO:0005886">
    <property type="term" value="C:plasma membrane"/>
    <property type="evidence" value="ECO:0007669"/>
    <property type="project" value="TreeGrafter"/>
</dbReference>
<keyword evidence="8" id="KW-0675">Receptor</keyword>
<evidence type="ECO:0000256" key="4">
    <source>
        <dbReference type="ARBA" id="ARBA00022741"/>
    </source>
</evidence>
<dbReference type="AlphaFoldDB" id="A0A183DAP2"/>
<dbReference type="PROSITE" id="PS50011">
    <property type="entry name" value="PROTEIN_KINASE_DOM"/>
    <property type="match status" value="1"/>
</dbReference>
<organism evidence="12">
    <name type="scientific">Gongylonema pulchrum</name>
    <dbReference type="NCBI Taxonomy" id="637853"/>
    <lineage>
        <taxon>Eukaryota</taxon>
        <taxon>Metazoa</taxon>
        <taxon>Ecdysozoa</taxon>
        <taxon>Nematoda</taxon>
        <taxon>Chromadorea</taxon>
        <taxon>Rhabditida</taxon>
        <taxon>Spirurina</taxon>
        <taxon>Spiruromorpha</taxon>
        <taxon>Spiruroidea</taxon>
        <taxon>Gongylonematidae</taxon>
        <taxon>Gongylonema</taxon>
    </lineage>
</organism>
<name>A0A183DAP2_9BILA</name>
<dbReference type="InterPro" id="IPR020635">
    <property type="entry name" value="Tyr_kinase_cat_dom"/>
</dbReference>
<keyword evidence="7" id="KW-0472">Membrane</keyword>
<evidence type="ECO:0000313" key="12">
    <source>
        <dbReference type="WBParaSite" id="GPUH_0000579101-mRNA-1"/>
    </source>
</evidence>
<evidence type="ECO:0000256" key="8">
    <source>
        <dbReference type="ARBA" id="ARBA00023170"/>
    </source>
</evidence>
<dbReference type="GO" id="GO:0004714">
    <property type="term" value="F:transmembrane receptor protein tyrosine kinase activity"/>
    <property type="evidence" value="ECO:0007669"/>
    <property type="project" value="TreeGrafter"/>
</dbReference>
<dbReference type="SUPFAM" id="SSF56112">
    <property type="entry name" value="Protein kinase-like (PK-like)"/>
    <property type="match status" value="1"/>
</dbReference>
<dbReference type="InterPro" id="IPR050122">
    <property type="entry name" value="RTK"/>
</dbReference>
<evidence type="ECO:0000256" key="1">
    <source>
        <dbReference type="ARBA" id="ARBA00004370"/>
    </source>
</evidence>
<evidence type="ECO:0000259" key="9">
    <source>
        <dbReference type="PROSITE" id="PS50011"/>
    </source>
</evidence>
<dbReference type="Proteomes" id="UP000271098">
    <property type="component" value="Unassembled WGS sequence"/>
</dbReference>
<accession>A0A183DAP2</accession>
<dbReference type="PANTHER" id="PTHR24416:SF550">
    <property type="entry name" value="FIBROBLAST GROWTH FACTOR RECEPTOR HOMOLOG 1-RELATED"/>
    <property type="match status" value="1"/>
</dbReference>
<keyword evidence="5" id="KW-0067">ATP-binding</keyword>
<protein>
    <submittedName>
        <fullName evidence="12">Protein kinase domain-containing protein</fullName>
    </submittedName>
</protein>
<comment type="subcellular location">
    <subcellularLocation>
        <location evidence="1">Membrane</location>
    </subcellularLocation>
</comment>
<reference evidence="10 11" key="2">
    <citation type="submission" date="2018-11" db="EMBL/GenBank/DDBJ databases">
        <authorList>
            <consortium name="Pathogen Informatics"/>
        </authorList>
    </citation>
    <scope>NUCLEOTIDE SEQUENCE [LARGE SCALE GENOMIC DNA]</scope>
</reference>
<keyword evidence="2" id="KW-0812">Transmembrane</keyword>
<gene>
    <name evidence="10" type="ORF">GPUH_LOCUS5780</name>
</gene>